<protein>
    <submittedName>
        <fullName evidence="1">Uncharacterized protein</fullName>
    </submittedName>
</protein>
<name>A0A0L0NI78_TOLOC</name>
<dbReference type="EMBL" id="LFRF01000003">
    <property type="protein sequence ID" value="KND93796.1"/>
    <property type="molecule type" value="Genomic_DNA"/>
</dbReference>
<comment type="caution">
    <text evidence="1">The sequence shown here is derived from an EMBL/GenBank/DDBJ whole genome shotgun (WGS) entry which is preliminary data.</text>
</comment>
<evidence type="ECO:0000313" key="1">
    <source>
        <dbReference type="EMBL" id="KND93796.1"/>
    </source>
</evidence>
<reference evidence="1 2" key="1">
    <citation type="journal article" date="2015" name="BMC Genomics">
        <title>The genome of the truffle-parasite Tolypocladium ophioglossoides and the evolution of antifungal peptaibiotics.</title>
        <authorList>
            <person name="Quandt C.A."/>
            <person name="Bushley K.E."/>
            <person name="Spatafora J.W."/>
        </authorList>
    </citation>
    <scope>NUCLEOTIDE SEQUENCE [LARGE SCALE GENOMIC DNA]</scope>
    <source>
        <strain evidence="1 2">CBS 100239</strain>
    </source>
</reference>
<dbReference type="Proteomes" id="UP000036947">
    <property type="component" value="Unassembled WGS sequence"/>
</dbReference>
<sequence length="113" mass="12980">MTINIIPHENLPPPAGEPFRLSVRIDLHLLRSIDPAMKPFQETDTVTSVLRKGRKAWADIAQGVSQQLLSAEVTPLHNLRFYWPKRVPGTRFSERCLVESYDTFGMVFDSRSW</sequence>
<gene>
    <name evidence="1" type="ORF">TOPH_01963</name>
</gene>
<dbReference type="AlphaFoldDB" id="A0A0L0NI78"/>
<organism evidence="1 2">
    <name type="scientific">Tolypocladium ophioglossoides (strain CBS 100239)</name>
    <name type="common">Snaketongue truffleclub</name>
    <name type="synonym">Elaphocordyceps ophioglossoides</name>
    <dbReference type="NCBI Taxonomy" id="1163406"/>
    <lineage>
        <taxon>Eukaryota</taxon>
        <taxon>Fungi</taxon>
        <taxon>Dikarya</taxon>
        <taxon>Ascomycota</taxon>
        <taxon>Pezizomycotina</taxon>
        <taxon>Sordariomycetes</taxon>
        <taxon>Hypocreomycetidae</taxon>
        <taxon>Hypocreales</taxon>
        <taxon>Ophiocordycipitaceae</taxon>
        <taxon>Tolypocladium</taxon>
    </lineage>
</organism>
<accession>A0A0L0NI78</accession>
<keyword evidence="2" id="KW-1185">Reference proteome</keyword>
<proteinExistence type="predicted"/>
<evidence type="ECO:0000313" key="2">
    <source>
        <dbReference type="Proteomes" id="UP000036947"/>
    </source>
</evidence>